<feature type="domain" description="Secretion system C-terminal sorting" evidence="2">
    <location>
        <begin position="442"/>
        <end position="514"/>
    </location>
</feature>
<gene>
    <name evidence="3" type="ORF">DNU06_03295</name>
</gene>
<dbReference type="InterPro" id="IPR013783">
    <property type="entry name" value="Ig-like_fold"/>
</dbReference>
<evidence type="ECO:0000256" key="1">
    <source>
        <dbReference type="ARBA" id="ARBA00022729"/>
    </source>
</evidence>
<proteinExistence type="predicted"/>
<comment type="caution">
    <text evidence="3">The sequence shown here is derived from an EMBL/GenBank/DDBJ whole genome shotgun (WGS) entry which is preliminary data.</text>
</comment>
<dbReference type="Pfam" id="PF18962">
    <property type="entry name" value="Por_Secre_tail"/>
    <property type="match status" value="1"/>
</dbReference>
<dbReference type="NCBIfam" id="TIGR04183">
    <property type="entry name" value="Por_Secre_tail"/>
    <property type="match status" value="1"/>
</dbReference>
<reference evidence="3 4" key="1">
    <citation type="submission" date="2018-06" db="EMBL/GenBank/DDBJ databases">
        <title>The draft genome sequence of Crocinitomix sp. SM1701.</title>
        <authorList>
            <person name="Zhang X."/>
        </authorList>
    </citation>
    <scope>NUCLEOTIDE SEQUENCE [LARGE SCALE GENOMIC DNA]</scope>
    <source>
        <strain evidence="3 4">SM1701</strain>
    </source>
</reference>
<keyword evidence="1" id="KW-0732">Signal</keyword>
<dbReference type="OrthoDB" id="626993at2"/>
<dbReference type="SUPFAM" id="SSF49478">
    <property type="entry name" value="Cna protein B-type domain"/>
    <property type="match status" value="1"/>
</dbReference>
<dbReference type="AlphaFoldDB" id="A0A2W1N2H3"/>
<sequence>MKNLAFLFFAVGLSYLGNTQNISTVSPNNGLRGTYTLPVTISGTNTHFSAATNTVARFSQGTNTLQILSVTAVTNTQINLNLSIPNNANLGAYQVEVYDSTQTNYLSLGNGFTVYPNNQPPSLNTITPNVAAINQTLPITISTANTNFSQATDNFIYLVQGSNNLLFPQTAVTALNDNYIKGTFNINYPGIAVGDNLSVFYGNSFDGTFYESNAITIAESTAIDGIVNYTGTFNGVVELYHQNNNVSPATYTLIADAIVSPNNAYSFSPIAEASYLLRAVPSNMTDVVATYYPNNIAWQNATVIATDPLVTTNTYDISPFLSINLTGSGTVNGTLGYGPNGFTKANTVLAEGVEVFLKGETNSIYAQAETDVNGLYSFDHVPDGNYSILINIPGYEQISSYDFVVNATDNSFNGLDFLIDDGEIFKSAFLATKKYDQTTLTVYPNPTTGKISIELPNELSKFTANVYSQLGQVVWSQTFDNHQSNVLNADLSDLPNGIYYVKLQADNAAYHLKIVKQ</sequence>
<dbReference type="EMBL" id="QKSB01000001">
    <property type="protein sequence ID" value="PZE18869.1"/>
    <property type="molecule type" value="Genomic_DNA"/>
</dbReference>
<evidence type="ECO:0000313" key="4">
    <source>
        <dbReference type="Proteomes" id="UP000249248"/>
    </source>
</evidence>
<protein>
    <recommendedName>
        <fullName evidence="2">Secretion system C-terminal sorting domain-containing protein</fullName>
    </recommendedName>
</protein>
<keyword evidence="4" id="KW-1185">Reference proteome</keyword>
<evidence type="ECO:0000259" key="2">
    <source>
        <dbReference type="Pfam" id="PF18962"/>
    </source>
</evidence>
<dbReference type="Gene3D" id="2.60.40.10">
    <property type="entry name" value="Immunoglobulins"/>
    <property type="match status" value="2"/>
</dbReference>
<evidence type="ECO:0000313" key="3">
    <source>
        <dbReference type="EMBL" id="PZE18869.1"/>
    </source>
</evidence>
<dbReference type="RefSeq" id="WP_111061771.1">
    <property type="nucleotide sequence ID" value="NZ_JBHUCU010000007.1"/>
</dbReference>
<dbReference type="Proteomes" id="UP000249248">
    <property type="component" value="Unassembled WGS sequence"/>
</dbReference>
<dbReference type="InterPro" id="IPR026444">
    <property type="entry name" value="Secre_tail"/>
</dbReference>
<name>A0A2W1N2H3_9FLAO</name>
<accession>A0A2W1N2H3</accession>
<organism evidence="3 4">
    <name type="scientific">Putridiphycobacter roseus</name>
    <dbReference type="NCBI Taxonomy" id="2219161"/>
    <lineage>
        <taxon>Bacteria</taxon>
        <taxon>Pseudomonadati</taxon>
        <taxon>Bacteroidota</taxon>
        <taxon>Flavobacteriia</taxon>
        <taxon>Flavobacteriales</taxon>
        <taxon>Crocinitomicaceae</taxon>
        <taxon>Putridiphycobacter</taxon>
    </lineage>
</organism>